<dbReference type="RefSeq" id="XP_001587606.1">
    <property type="nucleotide sequence ID" value="XM_001587556.1"/>
</dbReference>
<sequence length="55" mass="6401">MILVMNVYIEPYKRVLGRWQCGWFPVGKDENEALSGGFYDDITRIHHVYATEAPN</sequence>
<evidence type="ECO:0000313" key="2">
    <source>
        <dbReference type="Proteomes" id="UP000001312"/>
    </source>
</evidence>
<gene>
    <name evidence="1" type="ORF">SS1G_11599</name>
</gene>
<evidence type="ECO:0000313" key="1">
    <source>
        <dbReference type="EMBL" id="EDN95720.1"/>
    </source>
</evidence>
<proteinExistence type="predicted"/>
<protein>
    <submittedName>
        <fullName evidence="1">Uncharacterized protein</fullName>
    </submittedName>
</protein>
<dbReference type="GeneID" id="5483439"/>
<accession>A7F1X8</accession>
<keyword evidence="2" id="KW-1185">Reference proteome</keyword>
<reference evidence="2" key="1">
    <citation type="journal article" date="2011" name="PLoS Genet.">
        <title>Genomic analysis of the necrotrophic fungal pathogens Sclerotinia sclerotiorum and Botrytis cinerea.</title>
        <authorList>
            <person name="Amselem J."/>
            <person name="Cuomo C.A."/>
            <person name="van Kan J.A."/>
            <person name="Viaud M."/>
            <person name="Benito E.P."/>
            <person name="Couloux A."/>
            <person name="Coutinho P.M."/>
            <person name="de Vries R.P."/>
            <person name="Dyer P.S."/>
            <person name="Fillinger S."/>
            <person name="Fournier E."/>
            <person name="Gout L."/>
            <person name="Hahn M."/>
            <person name="Kohn L."/>
            <person name="Lapalu N."/>
            <person name="Plummer K.M."/>
            <person name="Pradier J.M."/>
            <person name="Quevillon E."/>
            <person name="Sharon A."/>
            <person name="Simon A."/>
            <person name="ten Have A."/>
            <person name="Tudzynski B."/>
            <person name="Tudzynski P."/>
            <person name="Wincker P."/>
            <person name="Andrew M."/>
            <person name="Anthouard V."/>
            <person name="Beever R.E."/>
            <person name="Beffa R."/>
            <person name="Benoit I."/>
            <person name="Bouzid O."/>
            <person name="Brault B."/>
            <person name="Chen Z."/>
            <person name="Choquer M."/>
            <person name="Collemare J."/>
            <person name="Cotton P."/>
            <person name="Danchin E.G."/>
            <person name="Da Silva C."/>
            <person name="Gautier A."/>
            <person name="Giraud C."/>
            <person name="Giraud T."/>
            <person name="Gonzalez C."/>
            <person name="Grossetete S."/>
            <person name="Guldener U."/>
            <person name="Henrissat B."/>
            <person name="Howlett B.J."/>
            <person name="Kodira C."/>
            <person name="Kretschmer M."/>
            <person name="Lappartient A."/>
            <person name="Leroch M."/>
            <person name="Levis C."/>
            <person name="Mauceli E."/>
            <person name="Neuveglise C."/>
            <person name="Oeser B."/>
            <person name="Pearson M."/>
            <person name="Poulain J."/>
            <person name="Poussereau N."/>
            <person name="Quesneville H."/>
            <person name="Rascle C."/>
            <person name="Schumacher J."/>
            <person name="Segurens B."/>
            <person name="Sexton A."/>
            <person name="Silva E."/>
            <person name="Sirven C."/>
            <person name="Soanes D.M."/>
            <person name="Talbot N.J."/>
            <person name="Templeton M."/>
            <person name="Yandava C."/>
            <person name="Yarden O."/>
            <person name="Zeng Q."/>
            <person name="Rollins J.A."/>
            <person name="Lebrun M.H."/>
            <person name="Dickman M."/>
        </authorList>
    </citation>
    <scope>NUCLEOTIDE SEQUENCE [LARGE SCALE GENOMIC DNA]</scope>
    <source>
        <strain evidence="2">ATCC 18683 / 1980 / Ss-1</strain>
    </source>
</reference>
<dbReference type="InParanoid" id="A7F1X8"/>
<dbReference type="AlphaFoldDB" id="A7F1X8"/>
<dbReference type="KEGG" id="ssl:SS1G_11599"/>
<organism evidence="1 2">
    <name type="scientific">Sclerotinia sclerotiorum (strain ATCC 18683 / 1980 / Ss-1)</name>
    <name type="common">White mold</name>
    <name type="synonym">Whetzelinia sclerotiorum</name>
    <dbReference type="NCBI Taxonomy" id="665079"/>
    <lineage>
        <taxon>Eukaryota</taxon>
        <taxon>Fungi</taxon>
        <taxon>Dikarya</taxon>
        <taxon>Ascomycota</taxon>
        <taxon>Pezizomycotina</taxon>
        <taxon>Leotiomycetes</taxon>
        <taxon>Helotiales</taxon>
        <taxon>Sclerotiniaceae</taxon>
        <taxon>Sclerotinia</taxon>
    </lineage>
</organism>
<name>A7F1X8_SCLS1</name>
<dbReference type="Proteomes" id="UP000001312">
    <property type="component" value="Unassembled WGS sequence"/>
</dbReference>
<dbReference type="EMBL" id="CH476638">
    <property type="protein sequence ID" value="EDN95720.1"/>
    <property type="molecule type" value="Genomic_DNA"/>
</dbReference>